<dbReference type="Gene3D" id="3.90.1420.10">
    <property type="entry name" value="Rubisco LSMT, substrate-binding domain"/>
    <property type="match status" value="1"/>
</dbReference>
<dbReference type="InterPro" id="IPR025785">
    <property type="entry name" value="SETD3"/>
</dbReference>
<name>A0A0X3PM14_SCHSO</name>
<dbReference type="GO" id="GO:0016279">
    <property type="term" value="F:protein-lysine N-methyltransferase activity"/>
    <property type="evidence" value="ECO:0007669"/>
    <property type="project" value="TreeGrafter"/>
</dbReference>
<keyword evidence="2" id="KW-0963">Cytoplasm</keyword>
<evidence type="ECO:0000256" key="3">
    <source>
        <dbReference type="ARBA" id="ARBA00022603"/>
    </source>
</evidence>
<sequence>MCTQMPRKNKHASLPKTSVQLRTKDLCEELLRMCSSSIDPADGLTYFKNMQVITTELSILQKDICMIRNLPKSDFERQKFLLKLKSRLGTCFLKSIDFRQTDDSGFGVFSAEDIQAQECVLRISMEHILSAQSVIAYFPPTLRADPLLRGMENIALSLSLLHELSLGEKSMWCDYLCKQFTCLLFKLHCCLDSLPTSYTTVMYLSAEHMELLSGFPIAGMALNAFRSICRQYAYFFLLLEKTKTLLGNMKFFCFSDYCWAVSVVMSRNNRVPDPDCPEKEILCLIPLWDMINHRAGRVTTDVKIETKTIEFSAMEACPLSSEIFMDYGCRTSAEFLLYCGFVPPFNPHHRTPLILSLSKFDKLLELRTGLLCRLGYTSEISPLVSSSDVTIPSPELACFARVFVMNEDDLRQYAEEVENDFISASKRLLSTEFEHTRVDTGALTFLETRIDLLIKKYTSNLAKTTGKVVTTGSGDGNANFLRSQCRLLCEQDIALLRAYRDALLATRKRQHHRSAVSTAD</sequence>
<keyword evidence="4 7" id="KW-0808">Transferase</keyword>
<protein>
    <recommendedName>
        <fullName evidence="7">protein-histidine N-methyltransferase</fullName>
        <ecNumber evidence="7">2.1.1.85</ecNumber>
    </recommendedName>
</protein>
<feature type="domain" description="SET" evidence="8">
    <location>
        <begin position="94"/>
        <end position="328"/>
    </location>
</feature>
<dbReference type="GO" id="GO:0032259">
    <property type="term" value="P:methylation"/>
    <property type="evidence" value="ECO:0007669"/>
    <property type="project" value="UniProtKB-KW"/>
</dbReference>
<comment type="catalytic activity">
    <reaction evidence="7">
        <text>L-histidyl-[protein] + S-adenosyl-L-methionine = N(tele)-methyl-L-histidyl-[protein] + S-adenosyl-L-homocysteine + H(+)</text>
        <dbReference type="Rhea" id="RHEA:19369"/>
        <dbReference type="Rhea" id="RHEA-COMP:9745"/>
        <dbReference type="Rhea" id="RHEA-COMP:11600"/>
        <dbReference type="ChEBI" id="CHEBI:15378"/>
        <dbReference type="ChEBI" id="CHEBI:16367"/>
        <dbReference type="ChEBI" id="CHEBI:29979"/>
        <dbReference type="ChEBI" id="CHEBI:57856"/>
        <dbReference type="ChEBI" id="CHEBI:59789"/>
        <dbReference type="EC" id="2.1.1.85"/>
    </reaction>
</comment>
<evidence type="ECO:0000313" key="9">
    <source>
        <dbReference type="EMBL" id="JAP52971.1"/>
    </source>
</evidence>
<proteinExistence type="inferred from homology"/>
<dbReference type="GO" id="GO:0005737">
    <property type="term" value="C:cytoplasm"/>
    <property type="evidence" value="ECO:0007669"/>
    <property type="project" value="UniProtKB-SubCell"/>
</dbReference>
<keyword evidence="3 7" id="KW-0489">Methyltransferase</keyword>
<dbReference type="GO" id="GO:0018064">
    <property type="term" value="F:protein-L-histidine N-tele-methyltransferase activity"/>
    <property type="evidence" value="ECO:0007669"/>
    <property type="project" value="UniProtKB-EC"/>
</dbReference>
<keyword evidence="5 7" id="KW-0949">S-adenosyl-L-methionine</keyword>
<dbReference type="EMBL" id="GEEE01010254">
    <property type="protein sequence ID" value="JAP52971.1"/>
    <property type="molecule type" value="Transcribed_RNA"/>
</dbReference>
<dbReference type="GO" id="GO:0003779">
    <property type="term" value="F:actin binding"/>
    <property type="evidence" value="ECO:0007669"/>
    <property type="project" value="UniProtKB-KW"/>
</dbReference>
<dbReference type="PANTHER" id="PTHR13271:SF47">
    <property type="entry name" value="ACTIN-HISTIDINE N-METHYLTRANSFERASE"/>
    <property type="match status" value="1"/>
</dbReference>
<evidence type="ECO:0000256" key="1">
    <source>
        <dbReference type="ARBA" id="ARBA00004496"/>
    </source>
</evidence>
<evidence type="ECO:0000256" key="4">
    <source>
        <dbReference type="ARBA" id="ARBA00022679"/>
    </source>
</evidence>
<dbReference type="Gene3D" id="3.90.1410.10">
    <property type="entry name" value="set domain protein methyltransferase, domain 1"/>
    <property type="match status" value="1"/>
</dbReference>
<dbReference type="PROSITE" id="PS51565">
    <property type="entry name" value="SAM_MT85_SETD3"/>
    <property type="match status" value="1"/>
</dbReference>
<comment type="similarity">
    <text evidence="7">Belongs to the class V-like SAM-binding methyltransferase superfamily. SETD3 actin-histidine methyltransferase family.</text>
</comment>
<dbReference type="Pfam" id="PF09273">
    <property type="entry name" value="Rubis-subs-bind"/>
    <property type="match status" value="1"/>
</dbReference>
<evidence type="ECO:0000259" key="8">
    <source>
        <dbReference type="PROSITE" id="PS50280"/>
    </source>
</evidence>
<dbReference type="SUPFAM" id="SSF82199">
    <property type="entry name" value="SET domain"/>
    <property type="match status" value="1"/>
</dbReference>
<dbReference type="InterPro" id="IPR046341">
    <property type="entry name" value="SET_dom_sf"/>
</dbReference>
<reference evidence="9" key="1">
    <citation type="submission" date="2016-01" db="EMBL/GenBank/DDBJ databases">
        <title>Reference transcriptome for the parasite Schistocephalus solidus: insights into the molecular evolution of parasitism.</title>
        <authorList>
            <person name="Hebert F.O."/>
            <person name="Grambauer S."/>
            <person name="Barber I."/>
            <person name="Landry C.R."/>
            <person name="Aubin-Horth N."/>
        </authorList>
    </citation>
    <scope>NUCLEOTIDE SEQUENCE</scope>
</reference>
<evidence type="ECO:0000256" key="5">
    <source>
        <dbReference type="ARBA" id="ARBA00022691"/>
    </source>
</evidence>
<organism evidence="9">
    <name type="scientific">Schistocephalus solidus</name>
    <name type="common">Tapeworm</name>
    <dbReference type="NCBI Taxonomy" id="70667"/>
    <lineage>
        <taxon>Eukaryota</taxon>
        <taxon>Metazoa</taxon>
        <taxon>Spiralia</taxon>
        <taxon>Lophotrochozoa</taxon>
        <taxon>Platyhelminthes</taxon>
        <taxon>Cestoda</taxon>
        <taxon>Eucestoda</taxon>
        <taxon>Diphyllobothriidea</taxon>
        <taxon>Diphyllobothriidae</taxon>
        <taxon>Schistocephalus</taxon>
    </lineage>
</organism>
<keyword evidence="6" id="KW-0009">Actin-binding</keyword>
<dbReference type="PROSITE" id="PS50280">
    <property type="entry name" value="SET"/>
    <property type="match status" value="1"/>
</dbReference>
<dbReference type="InterPro" id="IPR050600">
    <property type="entry name" value="SETD3_SETD6_MTase"/>
</dbReference>
<dbReference type="InterPro" id="IPR001214">
    <property type="entry name" value="SET_dom"/>
</dbReference>
<dbReference type="AlphaFoldDB" id="A0A0X3PM14"/>
<dbReference type="InterPro" id="IPR015353">
    <property type="entry name" value="Rubisco_LSMT_subst-bd"/>
</dbReference>
<gene>
    <name evidence="9" type="ORF">TR97800</name>
</gene>
<accession>A0A0X3PM14</accession>
<evidence type="ECO:0000256" key="2">
    <source>
        <dbReference type="ARBA" id="ARBA00022490"/>
    </source>
</evidence>
<dbReference type="EC" id="2.1.1.85" evidence="7"/>
<dbReference type="InterPro" id="IPR036464">
    <property type="entry name" value="Rubisco_LSMT_subst-bd_sf"/>
</dbReference>
<evidence type="ECO:0000256" key="7">
    <source>
        <dbReference type="PROSITE-ProRule" id="PRU00898"/>
    </source>
</evidence>
<comment type="subcellular location">
    <subcellularLocation>
        <location evidence="1">Cytoplasm</location>
    </subcellularLocation>
</comment>
<dbReference type="PANTHER" id="PTHR13271">
    <property type="entry name" value="UNCHARACTERIZED PUTATIVE METHYLTRANSFERASE"/>
    <property type="match status" value="1"/>
</dbReference>
<evidence type="ECO:0000256" key="6">
    <source>
        <dbReference type="ARBA" id="ARBA00023203"/>
    </source>
</evidence>